<reference evidence="2" key="1">
    <citation type="submission" date="2017-01" db="EMBL/GenBank/DDBJ databases">
        <authorList>
            <person name="Varghese N."/>
            <person name="Submissions S."/>
        </authorList>
    </citation>
    <scope>NUCLEOTIDE SEQUENCE [LARGE SCALE GENOMIC DNA]</scope>
    <source>
        <strain evidence="2">DSM 24913</strain>
    </source>
</reference>
<evidence type="ECO:0000313" key="2">
    <source>
        <dbReference type="Proteomes" id="UP000185639"/>
    </source>
</evidence>
<sequence length="199" mass="23337">MMLLRFIFIFFRQKWNDNKDPLAMTTYKFRVMPWDMDLNLHLTNTRYPAFIDVGRVQWFAEIGLLPLIMSNGWRTVVASQTVTFVREIKPFTKVDIESRVLYWDRKYLYSEHRFLVEGKLHCKALGRIALVRGGRVRSFSSLLQSIDKYHGREPGEYIAPEPTPEIQAKIDLLTLKRDAELARAQAEAEKDSEENKVIP</sequence>
<organism evidence="1 2">
    <name type="scientific">Thalassolituus maritimus</name>
    <dbReference type="NCBI Taxonomy" id="484498"/>
    <lineage>
        <taxon>Bacteria</taxon>
        <taxon>Pseudomonadati</taxon>
        <taxon>Pseudomonadota</taxon>
        <taxon>Gammaproteobacteria</taxon>
        <taxon>Oceanospirillales</taxon>
        <taxon>Oceanospirillaceae</taxon>
        <taxon>Thalassolituus</taxon>
    </lineage>
</organism>
<name>A0A1N7PR34_9GAMM</name>
<dbReference type="Gene3D" id="3.10.129.10">
    <property type="entry name" value="Hotdog Thioesterase"/>
    <property type="match status" value="1"/>
</dbReference>
<dbReference type="STRING" id="484498.SAMN05421686_1117"/>
<dbReference type="EMBL" id="FTOH01000011">
    <property type="protein sequence ID" value="SIT13010.1"/>
    <property type="molecule type" value="Genomic_DNA"/>
</dbReference>
<dbReference type="Proteomes" id="UP000185639">
    <property type="component" value="Unassembled WGS sequence"/>
</dbReference>
<dbReference type="InterPro" id="IPR051490">
    <property type="entry name" value="THEM6_lcsJ_thioesterase"/>
</dbReference>
<keyword evidence="2" id="KW-1185">Reference proteome</keyword>
<accession>A0A1N7PR34</accession>
<dbReference type="InterPro" id="IPR029069">
    <property type="entry name" value="HotDog_dom_sf"/>
</dbReference>
<dbReference type="OrthoDB" id="3727779at2"/>
<dbReference type="SUPFAM" id="SSF54637">
    <property type="entry name" value="Thioesterase/thiol ester dehydrase-isomerase"/>
    <property type="match status" value="1"/>
</dbReference>
<dbReference type="Pfam" id="PF13279">
    <property type="entry name" value="4HBT_2"/>
    <property type="match status" value="1"/>
</dbReference>
<protein>
    <submittedName>
        <fullName evidence="1">Acyl-CoA thioesterase FadM</fullName>
    </submittedName>
</protein>
<dbReference type="CDD" id="cd00586">
    <property type="entry name" value="4HBT"/>
    <property type="match status" value="1"/>
</dbReference>
<dbReference type="PANTHER" id="PTHR12475">
    <property type="match status" value="1"/>
</dbReference>
<gene>
    <name evidence="1" type="ORF">SAMN05421686_1117</name>
</gene>
<dbReference type="AlphaFoldDB" id="A0A1N7PR34"/>
<evidence type="ECO:0000313" key="1">
    <source>
        <dbReference type="EMBL" id="SIT13010.1"/>
    </source>
</evidence>
<dbReference type="RefSeq" id="WP_076517489.1">
    <property type="nucleotide sequence ID" value="NZ_CAJWBH010000026.1"/>
</dbReference>
<proteinExistence type="predicted"/>
<dbReference type="PANTHER" id="PTHR12475:SF4">
    <property type="entry name" value="PROTEIN THEM6"/>
    <property type="match status" value="1"/>
</dbReference>